<sequence length="395" mass="42840">MNVDQIREDIPLSREVIYLDNASTSLSPQPVIDAMVEYETHYRANVGRGVHRLSQIAGQLYWDAHETVNRFIGGECGTPVFVRNCTEAINMVARGLTFRPGDEIITTVTDHHSNLLPWYALREKGVTVNVISPARNPMAGITADDISSAITKNTRLVAISHASNVLGSVEPVKDIAEIAHDHDALCLVDGAQSVPHFKTDVRDIGCDYLCFSGHKMLGPTGTGVLWMAEDSLEPLLLGGGMIDDVTTDGYLVASGYSKYEAGTPNIAGAFGLRAAVKYLNAIGMGAIEAHEDVLTRKLLSGLSGIEGVTIIGPPEGEKRIGVVSFIVEGLHPHEVAHILDDQYSIIVRSGHHCCMPLMQYLNLPDGTVRASLYLYNTEEEIQTLVEGVREIVEGV</sequence>
<dbReference type="InterPro" id="IPR015424">
    <property type="entry name" value="PyrdxlP-dep_Trfase"/>
</dbReference>
<dbReference type="EC" id="2.8.1.7" evidence="3"/>
<dbReference type="CDD" id="cd06453">
    <property type="entry name" value="SufS_like"/>
    <property type="match status" value="1"/>
</dbReference>
<dbReference type="GO" id="GO:0006534">
    <property type="term" value="P:cysteine metabolic process"/>
    <property type="evidence" value="ECO:0007669"/>
    <property type="project" value="InterPro"/>
</dbReference>
<organism evidence="9 10">
    <name type="scientific">Methanospirillum lacunae</name>
    <dbReference type="NCBI Taxonomy" id="668570"/>
    <lineage>
        <taxon>Archaea</taxon>
        <taxon>Methanobacteriati</taxon>
        <taxon>Methanobacteriota</taxon>
        <taxon>Stenosarchaea group</taxon>
        <taxon>Methanomicrobia</taxon>
        <taxon>Methanomicrobiales</taxon>
        <taxon>Methanospirillaceae</taxon>
        <taxon>Methanospirillum</taxon>
    </lineage>
</organism>
<dbReference type="GO" id="GO:0031071">
    <property type="term" value="F:cysteine desulfurase activity"/>
    <property type="evidence" value="ECO:0007669"/>
    <property type="project" value="UniProtKB-EC"/>
</dbReference>
<evidence type="ECO:0000256" key="4">
    <source>
        <dbReference type="ARBA" id="ARBA00022679"/>
    </source>
</evidence>
<dbReference type="EMBL" id="QGMY01000009">
    <property type="protein sequence ID" value="PWR71049.1"/>
    <property type="molecule type" value="Genomic_DNA"/>
</dbReference>
<accession>A0A2V2MUJ2</accession>
<evidence type="ECO:0000313" key="9">
    <source>
        <dbReference type="EMBL" id="PWR71049.1"/>
    </source>
</evidence>
<dbReference type="SUPFAM" id="SSF53383">
    <property type="entry name" value="PLP-dependent transferases"/>
    <property type="match status" value="1"/>
</dbReference>
<comment type="cofactor">
    <cofactor evidence="1 7">
        <name>pyridoxal 5'-phosphate</name>
        <dbReference type="ChEBI" id="CHEBI:597326"/>
    </cofactor>
</comment>
<evidence type="ECO:0000256" key="5">
    <source>
        <dbReference type="ARBA" id="ARBA00022898"/>
    </source>
</evidence>
<dbReference type="InterPro" id="IPR010970">
    <property type="entry name" value="Cys_dSase_SufS"/>
</dbReference>
<evidence type="ECO:0000313" key="10">
    <source>
        <dbReference type="Proteomes" id="UP000245657"/>
    </source>
</evidence>
<dbReference type="Gene3D" id="3.40.640.10">
    <property type="entry name" value="Type I PLP-dependent aspartate aminotransferase-like (Major domain)"/>
    <property type="match status" value="1"/>
</dbReference>
<name>A0A2V2MUJ2_9EURY</name>
<comment type="similarity">
    <text evidence="2">Belongs to the class-V pyridoxal-phosphate-dependent aminotransferase family. Csd subfamily.</text>
</comment>
<reference evidence="9 10" key="1">
    <citation type="submission" date="2018-05" db="EMBL/GenBank/DDBJ databases">
        <title>Draft genome of Methanospirillum lacunae Ki8-1.</title>
        <authorList>
            <person name="Dueholm M.S."/>
            <person name="Nielsen P.H."/>
            <person name="Bakmann L.F."/>
            <person name="Otzen D.E."/>
        </authorList>
    </citation>
    <scope>NUCLEOTIDE SEQUENCE [LARGE SCALE GENOMIC DNA]</scope>
    <source>
        <strain evidence="9 10">Ki8-1</strain>
    </source>
</reference>
<dbReference type="GO" id="GO:0030170">
    <property type="term" value="F:pyridoxal phosphate binding"/>
    <property type="evidence" value="ECO:0007669"/>
    <property type="project" value="InterPro"/>
</dbReference>
<dbReference type="InterPro" id="IPR015421">
    <property type="entry name" value="PyrdxlP-dep_Trfase_major"/>
</dbReference>
<dbReference type="InterPro" id="IPR000192">
    <property type="entry name" value="Aminotrans_V_dom"/>
</dbReference>
<evidence type="ECO:0000256" key="7">
    <source>
        <dbReference type="RuleBase" id="RU004504"/>
    </source>
</evidence>
<comment type="catalytic activity">
    <reaction evidence="6">
        <text>(sulfur carrier)-H + L-cysteine = (sulfur carrier)-SH + L-alanine</text>
        <dbReference type="Rhea" id="RHEA:43892"/>
        <dbReference type="Rhea" id="RHEA-COMP:14737"/>
        <dbReference type="Rhea" id="RHEA-COMP:14739"/>
        <dbReference type="ChEBI" id="CHEBI:29917"/>
        <dbReference type="ChEBI" id="CHEBI:35235"/>
        <dbReference type="ChEBI" id="CHEBI:57972"/>
        <dbReference type="ChEBI" id="CHEBI:64428"/>
        <dbReference type="EC" id="2.8.1.7"/>
    </reaction>
</comment>
<evidence type="ECO:0000259" key="8">
    <source>
        <dbReference type="Pfam" id="PF00266"/>
    </source>
</evidence>
<dbReference type="OrthoDB" id="5817at2157"/>
<dbReference type="Gene3D" id="3.90.1150.10">
    <property type="entry name" value="Aspartate Aminotransferase, domain 1"/>
    <property type="match status" value="1"/>
</dbReference>
<dbReference type="Proteomes" id="UP000245657">
    <property type="component" value="Unassembled WGS sequence"/>
</dbReference>
<dbReference type="PROSITE" id="PS00595">
    <property type="entry name" value="AA_TRANSFER_CLASS_5"/>
    <property type="match status" value="1"/>
</dbReference>
<keyword evidence="10" id="KW-1185">Reference proteome</keyword>
<keyword evidence="4" id="KW-0808">Transferase</keyword>
<dbReference type="InterPro" id="IPR015422">
    <property type="entry name" value="PyrdxlP-dep_Trfase_small"/>
</dbReference>
<dbReference type="PANTHER" id="PTHR43586:SF8">
    <property type="entry name" value="CYSTEINE DESULFURASE 1, CHLOROPLASTIC"/>
    <property type="match status" value="1"/>
</dbReference>
<protein>
    <recommendedName>
        <fullName evidence="3">cysteine desulfurase</fullName>
        <ecNumber evidence="3">2.8.1.7</ecNumber>
    </recommendedName>
</protein>
<feature type="domain" description="Aminotransferase class V" evidence="8">
    <location>
        <begin position="17"/>
        <end position="384"/>
    </location>
</feature>
<evidence type="ECO:0000256" key="6">
    <source>
        <dbReference type="ARBA" id="ARBA00050776"/>
    </source>
</evidence>
<proteinExistence type="inferred from homology"/>
<dbReference type="PANTHER" id="PTHR43586">
    <property type="entry name" value="CYSTEINE DESULFURASE"/>
    <property type="match status" value="1"/>
</dbReference>
<dbReference type="AlphaFoldDB" id="A0A2V2MUJ2"/>
<gene>
    <name evidence="9" type="ORF">DK846_13490</name>
</gene>
<dbReference type="InterPro" id="IPR020578">
    <property type="entry name" value="Aminotrans_V_PyrdxlP_BS"/>
</dbReference>
<evidence type="ECO:0000256" key="3">
    <source>
        <dbReference type="ARBA" id="ARBA00012239"/>
    </source>
</evidence>
<dbReference type="Pfam" id="PF00266">
    <property type="entry name" value="Aminotran_5"/>
    <property type="match status" value="1"/>
</dbReference>
<keyword evidence="5" id="KW-0663">Pyridoxal phosphate</keyword>
<evidence type="ECO:0000256" key="2">
    <source>
        <dbReference type="ARBA" id="ARBA00010447"/>
    </source>
</evidence>
<comment type="caution">
    <text evidence="9">The sequence shown here is derived from an EMBL/GenBank/DDBJ whole genome shotgun (WGS) entry which is preliminary data.</text>
</comment>
<evidence type="ECO:0000256" key="1">
    <source>
        <dbReference type="ARBA" id="ARBA00001933"/>
    </source>
</evidence>